<dbReference type="Ensembl" id="ENSCCRT00000144538.1">
    <property type="protein sequence ID" value="ENSCCRP00000160689.1"/>
    <property type="gene ID" value="ENSCCRG00000052808.1"/>
</dbReference>
<evidence type="ECO:0000256" key="7">
    <source>
        <dbReference type="ARBA" id="ARBA00023157"/>
    </source>
</evidence>
<keyword evidence="9" id="KW-0325">Glycoprotein</keyword>
<organism evidence="12 13">
    <name type="scientific">Cyprinus carpio carpio</name>
    <dbReference type="NCBI Taxonomy" id="630221"/>
    <lineage>
        <taxon>Eukaryota</taxon>
        <taxon>Metazoa</taxon>
        <taxon>Chordata</taxon>
        <taxon>Craniata</taxon>
        <taxon>Vertebrata</taxon>
        <taxon>Euteleostomi</taxon>
        <taxon>Actinopterygii</taxon>
        <taxon>Neopterygii</taxon>
        <taxon>Teleostei</taxon>
        <taxon>Ostariophysi</taxon>
        <taxon>Cypriniformes</taxon>
        <taxon>Cyprinidae</taxon>
        <taxon>Cyprininae</taxon>
        <taxon>Cyprinus</taxon>
    </lineage>
</organism>
<dbReference type="InterPro" id="IPR007110">
    <property type="entry name" value="Ig-like_dom"/>
</dbReference>
<dbReference type="GO" id="GO:0009897">
    <property type="term" value="C:external side of plasma membrane"/>
    <property type="evidence" value="ECO:0007669"/>
    <property type="project" value="TreeGrafter"/>
</dbReference>
<dbReference type="GO" id="GO:0071222">
    <property type="term" value="P:cellular response to lipopolysaccharide"/>
    <property type="evidence" value="ECO:0007669"/>
    <property type="project" value="TreeGrafter"/>
</dbReference>
<dbReference type="AlphaFoldDB" id="A0A9J8BRW0"/>
<comment type="subcellular location">
    <subcellularLocation>
        <location evidence="1">Cell membrane</location>
        <topology evidence="1">Single-pass type I membrane protein</topology>
    </subcellularLocation>
</comment>
<evidence type="ECO:0000256" key="5">
    <source>
        <dbReference type="ARBA" id="ARBA00022989"/>
    </source>
</evidence>
<reference evidence="12" key="2">
    <citation type="submission" date="2025-09" db="UniProtKB">
        <authorList>
            <consortium name="Ensembl"/>
        </authorList>
    </citation>
    <scope>IDENTIFICATION</scope>
</reference>
<evidence type="ECO:0000256" key="1">
    <source>
        <dbReference type="ARBA" id="ARBA00004251"/>
    </source>
</evidence>
<dbReference type="PANTHER" id="PTHR25466:SF14">
    <property type="entry name" value="BUTYROPHILIN SUBFAMILY 2 MEMBER A2-LIKE-RELATED"/>
    <property type="match status" value="1"/>
</dbReference>
<dbReference type="SMART" id="SM00409">
    <property type="entry name" value="IG"/>
    <property type="match status" value="1"/>
</dbReference>
<protein>
    <submittedName>
        <fullName evidence="12">Si:dkey-222p3.1</fullName>
    </submittedName>
</protein>
<dbReference type="PROSITE" id="PS50835">
    <property type="entry name" value="IG_LIKE"/>
    <property type="match status" value="1"/>
</dbReference>
<dbReference type="Proteomes" id="UP001108240">
    <property type="component" value="Unplaced"/>
</dbReference>
<keyword evidence="4" id="KW-0732">Signal</keyword>
<keyword evidence="13" id="KW-1185">Reference proteome</keyword>
<dbReference type="InterPro" id="IPR051713">
    <property type="entry name" value="T-cell_Activation_Regulation"/>
</dbReference>
<keyword evidence="8" id="KW-0675">Receptor</keyword>
<reference evidence="12" key="1">
    <citation type="submission" date="2025-08" db="UniProtKB">
        <authorList>
            <consortium name="Ensembl"/>
        </authorList>
    </citation>
    <scope>IDENTIFICATION</scope>
</reference>
<dbReference type="SUPFAM" id="SSF48726">
    <property type="entry name" value="Immunoglobulin"/>
    <property type="match status" value="1"/>
</dbReference>
<dbReference type="PANTHER" id="PTHR25466">
    <property type="entry name" value="T-LYMPHOCYTE ACTIVATION ANTIGEN"/>
    <property type="match status" value="1"/>
</dbReference>
<dbReference type="InterPro" id="IPR013783">
    <property type="entry name" value="Ig-like_fold"/>
</dbReference>
<evidence type="ECO:0000256" key="8">
    <source>
        <dbReference type="ARBA" id="ARBA00023170"/>
    </source>
</evidence>
<dbReference type="GO" id="GO:0042130">
    <property type="term" value="P:negative regulation of T cell proliferation"/>
    <property type="evidence" value="ECO:0007669"/>
    <property type="project" value="TreeGrafter"/>
</dbReference>
<accession>A0A9J8BRW0</accession>
<feature type="domain" description="Ig-like" evidence="11">
    <location>
        <begin position="54"/>
        <end position="149"/>
    </location>
</feature>
<dbReference type="Pfam" id="PF07686">
    <property type="entry name" value="V-set"/>
    <property type="match status" value="1"/>
</dbReference>
<dbReference type="GO" id="GO:0042102">
    <property type="term" value="P:positive regulation of T cell proliferation"/>
    <property type="evidence" value="ECO:0007669"/>
    <property type="project" value="TreeGrafter"/>
</dbReference>
<dbReference type="GO" id="GO:0007166">
    <property type="term" value="P:cell surface receptor signaling pathway"/>
    <property type="evidence" value="ECO:0007669"/>
    <property type="project" value="TreeGrafter"/>
</dbReference>
<dbReference type="InterPro" id="IPR013106">
    <property type="entry name" value="Ig_V-set"/>
</dbReference>
<dbReference type="Gene3D" id="2.60.40.10">
    <property type="entry name" value="Immunoglobulins"/>
    <property type="match status" value="1"/>
</dbReference>
<evidence type="ECO:0000256" key="10">
    <source>
        <dbReference type="ARBA" id="ARBA00023319"/>
    </source>
</evidence>
<keyword evidence="2" id="KW-1003">Cell membrane</keyword>
<evidence type="ECO:0000313" key="12">
    <source>
        <dbReference type="Ensembl" id="ENSCCRP00000160689.1"/>
    </source>
</evidence>
<proteinExistence type="predicted"/>
<name>A0A9J8BRW0_CYPCA</name>
<evidence type="ECO:0000313" key="13">
    <source>
        <dbReference type="Proteomes" id="UP001108240"/>
    </source>
</evidence>
<dbReference type="GO" id="GO:0031295">
    <property type="term" value="P:T cell costimulation"/>
    <property type="evidence" value="ECO:0007669"/>
    <property type="project" value="TreeGrafter"/>
</dbReference>
<keyword evidence="10" id="KW-0393">Immunoglobulin domain</keyword>
<evidence type="ECO:0000256" key="2">
    <source>
        <dbReference type="ARBA" id="ARBA00022475"/>
    </source>
</evidence>
<evidence type="ECO:0000256" key="4">
    <source>
        <dbReference type="ARBA" id="ARBA00022729"/>
    </source>
</evidence>
<keyword evidence="7" id="KW-1015">Disulfide bond</keyword>
<dbReference type="FunFam" id="2.60.40.10:FF:000142">
    <property type="entry name" value="V-set domain-containing T-cell activation inhibitor 1"/>
    <property type="match status" value="1"/>
</dbReference>
<dbReference type="InterPro" id="IPR036179">
    <property type="entry name" value="Ig-like_dom_sf"/>
</dbReference>
<evidence type="ECO:0000256" key="9">
    <source>
        <dbReference type="ARBA" id="ARBA00023180"/>
    </source>
</evidence>
<keyword evidence="5" id="KW-1133">Transmembrane helix</keyword>
<evidence type="ECO:0000259" key="11">
    <source>
        <dbReference type="PROSITE" id="PS50835"/>
    </source>
</evidence>
<evidence type="ECO:0000256" key="3">
    <source>
        <dbReference type="ARBA" id="ARBA00022692"/>
    </source>
</evidence>
<dbReference type="GO" id="GO:0006955">
    <property type="term" value="P:immune response"/>
    <property type="evidence" value="ECO:0007669"/>
    <property type="project" value="TreeGrafter"/>
</dbReference>
<evidence type="ECO:0000256" key="6">
    <source>
        <dbReference type="ARBA" id="ARBA00023136"/>
    </source>
</evidence>
<dbReference type="GeneTree" id="ENSGT00990000205673"/>
<dbReference type="OMA" id="ECTIPEV"/>
<dbReference type="InterPro" id="IPR003599">
    <property type="entry name" value="Ig_sub"/>
</dbReference>
<keyword evidence="3" id="KW-0812">Transmembrane</keyword>
<keyword evidence="6" id="KW-0472">Membrane</keyword>
<sequence length="188" mass="20790">MNSLENSPVGCACLLLKSVSPSGRASTLSVLPVCFCILLLNEASMQDIVQGFVGDFALFPCHPETGQVKVHTAHWRYNDNKNVYDILNGQGTTKEQDAEYKGRTETFPAEYSKGNFSLRLGNLQKSDEGSYCCFIPEFDHNKCMDLQVTEKPREIQEKQDSDGGVESTAERIVSLLIPLFSATVLLCV</sequence>